<protein>
    <recommendedName>
        <fullName evidence="2">TPPC8 first Ig-like domain-containing protein</fullName>
    </recommendedName>
</protein>
<dbReference type="InterPro" id="IPR058541">
    <property type="entry name" value="Ig_TPPC8_1st"/>
</dbReference>
<feature type="region of interest" description="Disordered" evidence="1">
    <location>
        <begin position="34"/>
        <end position="56"/>
    </location>
</feature>
<evidence type="ECO:0000313" key="3">
    <source>
        <dbReference type="EMBL" id="MEQ2266093.1"/>
    </source>
</evidence>
<dbReference type="Pfam" id="PF24545">
    <property type="entry name" value="Ig_TPPC8_1st"/>
    <property type="match status" value="1"/>
</dbReference>
<dbReference type="EMBL" id="JAHRIM010036249">
    <property type="protein sequence ID" value="MEQ2266093.1"/>
    <property type="molecule type" value="Genomic_DNA"/>
</dbReference>
<sequence length="103" mass="11283">PIIVEVTFRNPLKVPLLLSNLSLLWRFTIGTLSGGKESTSEQLGGETITNEDTSSGKKDEIVTTEIIQEFYLGSEETKTVSCCLMKLTLLASLGLILCYTINL</sequence>
<accession>A0ABV0WAZ2</accession>
<comment type="caution">
    <text evidence="3">The sequence shown here is derived from an EMBL/GenBank/DDBJ whole genome shotgun (WGS) entry which is preliminary data.</text>
</comment>
<feature type="compositionally biased region" description="Polar residues" evidence="1">
    <location>
        <begin position="36"/>
        <end position="53"/>
    </location>
</feature>
<dbReference type="Proteomes" id="UP001444071">
    <property type="component" value="Unassembled WGS sequence"/>
</dbReference>
<feature type="domain" description="TPPC8 first Ig-like" evidence="2">
    <location>
        <begin position="1"/>
        <end position="85"/>
    </location>
</feature>
<proteinExistence type="predicted"/>
<organism evidence="3 4">
    <name type="scientific">Xenotaenia resolanae</name>
    <dbReference type="NCBI Taxonomy" id="208358"/>
    <lineage>
        <taxon>Eukaryota</taxon>
        <taxon>Metazoa</taxon>
        <taxon>Chordata</taxon>
        <taxon>Craniata</taxon>
        <taxon>Vertebrata</taxon>
        <taxon>Euteleostomi</taxon>
        <taxon>Actinopterygii</taxon>
        <taxon>Neopterygii</taxon>
        <taxon>Teleostei</taxon>
        <taxon>Neoteleostei</taxon>
        <taxon>Acanthomorphata</taxon>
        <taxon>Ovalentaria</taxon>
        <taxon>Atherinomorphae</taxon>
        <taxon>Cyprinodontiformes</taxon>
        <taxon>Goodeidae</taxon>
        <taxon>Xenotaenia</taxon>
    </lineage>
</organism>
<gene>
    <name evidence="3" type="ORF">XENORESO_017949</name>
</gene>
<reference evidence="3 4" key="1">
    <citation type="submission" date="2021-06" db="EMBL/GenBank/DDBJ databases">
        <authorList>
            <person name="Palmer J.M."/>
        </authorList>
    </citation>
    <scope>NUCLEOTIDE SEQUENCE [LARGE SCALE GENOMIC DNA]</scope>
    <source>
        <strain evidence="3 4">XR_2019</strain>
        <tissue evidence="3">Muscle</tissue>
    </source>
</reference>
<evidence type="ECO:0000259" key="2">
    <source>
        <dbReference type="Pfam" id="PF24545"/>
    </source>
</evidence>
<evidence type="ECO:0000256" key="1">
    <source>
        <dbReference type="SAM" id="MobiDB-lite"/>
    </source>
</evidence>
<feature type="non-terminal residue" evidence="3">
    <location>
        <position position="1"/>
    </location>
</feature>
<keyword evidence="4" id="KW-1185">Reference proteome</keyword>
<name>A0ABV0WAZ2_9TELE</name>
<evidence type="ECO:0000313" key="4">
    <source>
        <dbReference type="Proteomes" id="UP001444071"/>
    </source>
</evidence>